<dbReference type="Pfam" id="PF07859">
    <property type="entry name" value="Abhydrolase_3"/>
    <property type="match status" value="1"/>
</dbReference>
<dbReference type="InterPro" id="IPR029058">
    <property type="entry name" value="AB_hydrolase_fold"/>
</dbReference>
<evidence type="ECO:0000313" key="6">
    <source>
        <dbReference type="EMBL" id="KAH7117515.1"/>
    </source>
</evidence>
<comment type="similarity">
    <text evidence="1">Belongs to the 'GDXG' lipolytic enzyme family.</text>
</comment>
<dbReference type="PROSITE" id="PS01174">
    <property type="entry name" value="LIPASE_GDXG_SER"/>
    <property type="match status" value="1"/>
</dbReference>
<proteinExistence type="inferred from homology"/>
<evidence type="ECO:0000256" key="3">
    <source>
        <dbReference type="PROSITE-ProRule" id="PRU10038"/>
    </source>
</evidence>
<dbReference type="Gene3D" id="3.40.50.1820">
    <property type="entry name" value="alpha/beta hydrolase"/>
    <property type="match status" value="1"/>
</dbReference>
<dbReference type="SUPFAM" id="SSF53474">
    <property type="entry name" value="alpha/beta-Hydrolases"/>
    <property type="match status" value="1"/>
</dbReference>
<dbReference type="PANTHER" id="PTHR48081">
    <property type="entry name" value="AB HYDROLASE SUPERFAMILY PROTEIN C4A8.06C"/>
    <property type="match status" value="1"/>
</dbReference>
<feature type="signal peptide" evidence="4">
    <location>
        <begin position="1"/>
        <end position="25"/>
    </location>
</feature>
<dbReference type="InterPro" id="IPR013094">
    <property type="entry name" value="AB_hydrolase_3"/>
</dbReference>
<dbReference type="InterPro" id="IPR033140">
    <property type="entry name" value="Lipase_GDXG_put_SER_AS"/>
</dbReference>
<feature type="chain" id="PRO_5040499210" evidence="4">
    <location>
        <begin position="26"/>
        <end position="351"/>
    </location>
</feature>
<evidence type="ECO:0000256" key="4">
    <source>
        <dbReference type="SAM" id="SignalP"/>
    </source>
</evidence>
<reference evidence="6" key="1">
    <citation type="journal article" date="2021" name="Nat. Commun.">
        <title>Genetic determinants of endophytism in the Arabidopsis root mycobiome.</title>
        <authorList>
            <person name="Mesny F."/>
            <person name="Miyauchi S."/>
            <person name="Thiergart T."/>
            <person name="Pickel B."/>
            <person name="Atanasova L."/>
            <person name="Karlsson M."/>
            <person name="Huettel B."/>
            <person name="Barry K.W."/>
            <person name="Haridas S."/>
            <person name="Chen C."/>
            <person name="Bauer D."/>
            <person name="Andreopoulos W."/>
            <person name="Pangilinan J."/>
            <person name="LaButti K."/>
            <person name="Riley R."/>
            <person name="Lipzen A."/>
            <person name="Clum A."/>
            <person name="Drula E."/>
            <person name="Henrissat B."/>
            <person name="Kohler A."/>
            <person name="Grigoriev I.V."/>
            <person name="Martin F.M."/>
            <person name="Hacquard S."/>
        </authorList>
    </citation>
    <scope>NUCLEOTIDE SEQUENCE</scope>
    <source>
        <strain evidence="6">MPI-CAGE-AT-0147</strain>
    </source>
</reference>
<evidence type="ECO:0000313" key="7">
    <source>
        <dbReference type="Proteomes" id="UP000738349"/>
    </source>
</evidence>
<evidence type="ECO:0000256" key="2">
    <source>
        <dbReference type="ARBA" id="ARBA00022801"/>
    </source>
</evidence>
<keyword evidence="7" id="KW-1185">Reference proteome</keyword>
<keyword evidence="2" id="KW-0378">Hydrolase</keyword>
<dbReference type="Proteomes" id="UP000738349">
    <property type="component" value="Unassembled WGS sequence"/>
</dbReference>
<feature type="domain" description="Alpha/beta hydrolase fold-3" evidence="5">
    <location>
        <begin position="131"/>
        <end position="299"/>
    </location>
</feature>
<protein>
    <submittedName>
        <fullName evidence="6">Esterase</fullName>
    </submittedName>
</protein>
<name>A0A9P9IFI4_9HYPO</name>
<feature type="active site" evidence="3">
    <location>
        <position position="211"/>
    </location>
</feature>
<evidence type="ECO:0000256" key="1">
    <source>
        <dbReference type="ARBA" id="ARBA00010515"/>
    </source>
</evidence>
<dbReference type="GO" id="GO:0016787">
    <property type="term" value="F:hydrolase activity"/>
    <property type="evidence" value="ECO:0007669"/>
    <property type="project" value="UniProtKB-KW"/>
</dbReference>
<organism evidence="6 7">
    <name type="scientific">Dactylonectria macrodidyma</name>
    <dbReference type="NCBI Taxonomy" id="307937"/>
    <lineage>
        <taxon>Eukaryota</taxon>
        <taxon>Fungi</taxon>
        <taxon>Dikarya</taxon>
        <taxon>Ascomycota</taxon>
        <taxon>Pezizomycotina</taxon>
        <taxon>Sordariomycetes</taxon>
        <taxon>Hypocreomycetidae</taxon>
        <taxon>Hypocreales</taxon>
        <taxon>Nectriaceae</taxon>
        <taxon>Dactylonectria</taxon>
    </lineage>
</organism>
<sequence>MAPNTLQKALHLLFVAPFELSASLALAIVQGIAPGSRPDETWTFRQAFSITMSKVLVRQLSVLQRPAGLTLRPGSEGDRFVVMAPSRQDLYRGPMNDPLIAPGQVGATWTPSLLKKPTTQKQKWGSDLLVVLHFHGGAYVVGDGRDHDTGFPAQTLLAHIGCSHVFTPQNRLASDPGGRFPATLQDALSLYVYLLHHLHIPPSQIVLSGDSAGADLALALLRCIGEFGLELGLLWPGAATLWSPWSDVSVALDTAKITWSLNYRSDYLDYSFLHWGAYALIGNGQTSLTDTYISLPYKPFKGEVPIWKTGMTVEWVIEEHCPHDIILLRKTLGFEEAAEGLRKAGEFVRLN</sequence>
<gene>
    <name evidence="6" type="ORF">EDB81DRAFT_848303</name>
</gene>
<comment type="caution">
    <text evidence="6">The sequence shown here is derived from an EMBL/GenBank/DDBJ whole genome shotgun (WGS) entry which is preliminary data.</text>
</comment>
<evidence type="ECO:0000259" key="5">
    <source>
        <dbReference type="Pfam" id="PF07859"/>
    </source>
</evidence>
<dbReference type="PANTHER" id="PTHR48081:SF8">
    <property type="entry name" value="ALPHA_BETA HYDROLASE FOLD-3 DOMAIN-CONTAINING PROTEIN-RELATED"/>
    <property type="match status" value="1"/>
</dbReference>
<dbReference type="AlphaFoldDB" id="A0A9P9IFI4"/>
<dbReference type="InterPro" id="IPR050300">
    <property type="entry name" value="GDXG_lipolytic_enzyme"/>
</dbReference>
<accession>A0A9P9IFI4</accession>
<dbReference type="EMBL" id="JAGMUV010000028">
    <property type="protein sequence ID" value="KAH7117515.1"/>
    <property type="molecule type" value="Genomic_DNA"/>
</dbReference>
<dbReference type="OrthoDB" id="2152029at2759"/>
<keyword evidence="4" id="KW-0732">Signal</keyword>